<dbReference type="AlphaFoldDB" id="A0A0E9RWJ3"/>
<organism evidence="1">
    <name type="scientific">Anguilla anguilla</name>
    <name type="common">European freshwater eel</name>
    <name type="synonym">Muraena anguilla</name>
    <dbReference type="NCBI Taxonomy" id="7936"/>
    <lineage>
        <taxon>Eukaryota</taxon>
        <taxon>Metazoa</taxon>
        <taxon>Chordata</taxon>
        <taxon>Craniata</taxon>
        <taxon>Vertebrata</taxon>
        <taxon>Euteleostomi</taxon>
        <taxon>Actinopterygii</taxon>
        <taxon>Neopterygii</taxon>
        <taxon>Teleostei</taxon>
        <taxon>Anguilliformes</taxon>
        <taxon>Anguillidae</taxon>
        <taxon>Anguilla</taxon>
    </lineage>
</organism>
<dbReference type="EMBL" id="GBXM01075827">
    <property type="protein sequence ID" value="JAH32750.1"/>
    <property type="molecule type" value="Transcribed_RNA"/>
</dbReference>
<name>A0A0E9RWJ3_ANGAN</name>
<accession>A0A0E9RWJ3</accession>
<reference evidence="1" key="2">
    <citation type="journal article" date="2015" name="Fish Shellfish Immunol.">
        <title>Early steps in the European eel (Anguilla anguilla)-Vibrio vulnificus interaction in the gills: Role of the RtxA13 toxin.</title>
        <authorList>
            <person name="Callol A."/>
            <person name="Pajuelo D."/>
            <person name="Ebbesson L."/>
            <person name="Teles M."/>
            <person name="MacKenzie S."/>
            <person name="Amaro C."/>
        </authorList>
    </citation>
    <scope>NUCLEOTIDE SEQUENCE</scope>
</reference>
<sequence length="61" mass="6656">MRHYTGVCTPAVFPAEALARLLWHLKFCSSFSNGKAMCHDVRTACVKYPQCTVSAGSAFTS</sequence>
<protein>
    <submittedName>
        <fullName evidence="1">Uncharacterized protein</fullName>
    </submittedName>
</protein>
<evidence type="ECO:0000313" key="1">
    <source>
        <dbReference type="EMBL" id="JAH32750.1"/>
    </source>
</evidence>
<reference evidence="1" key="1">
    <citation type="submission" date="2014-11" db="EMBL/GenBank/DDBJ databases">
        <authorList>
            <person name="Amaro Gonzalez C."/>
        </authorList>
    </citation>
    <scope>NUCLEOTIDE SEQUENCE</scope>
</reference>
<proteinExistence type="predicted"/>